<dbReference type="AlphaFoldDB" id="A0A4Q5MVN2"/>
<dbReference type="Proteomes" id="UP000293764">
    <property type="component" value="Unassembled WGS sequence"/>
</dbReference>
<evidence type="ECO:0000313" key="1">
    <source>
        <dbReference type="EMBL" id="RYV49672.1"/>
    </source>
</evidence>
<sequence length="98" mass="11088">MPVRPPAELARYLVEWYRAGLTDDVLDQTADRVLDSARQLADEGEVAVLLLTLFVPEDEVAFSLFAARSPLSVARVYQRADLPYHRIVQAMERTEVLT</sequence>
<reference evidence="1 2" key="1">
    <citation type="submission" date="2019-01" db="EMBL/GenBank/DDBJ databases">
        <title>Novel species of Cellulomonas.</title>
        <authorList>
            <person name="Liu Q."/>
            <person name="Xin Y.-H."/>
        </authorList>
    </citation>
    <scope>NUCLEOTIDE SEQUENCE [LARGE SCALE GENOMIC DNA]</scope>
    <source>
        <strain evidence="1 2">HLT2-17</strain>
    </source>
</reference>
<organism evidence="1 2">
    <name type="scientific">Pengzhenrongella frigida</name>
    <dbReference type="NCBI Taxonomy" id="1259133"/>
    <lineage>
        <taxon>Bacteria</taxon>
        <taxon>Bacillati</taxon>
        <taxon>Actinomycetota</taxon>
        <taxon>Actinomycetes</taxon>
        <taxon>Micrococcales</taxon>
        <taxon>Pengzhenrongella</taxon>
    </lineage>
</organism>
<protein>
    <submittedName>
        <fullName evidence="1">Uncharacterized protein</fullName>
    </submittedName>
</protein>
<dbReference type="RefSeq" id="WP_130103983.1">
    <property type="nucleotide sequence ID" value="NZ_SDWW01000058.1"/>
</dbReference>
<gene>
    <name evidence="1" type="ORF">EUA98_17490</name>
</gene>
<proteinExistence type="predicted"/>
<keyword evidence="2" id="KW-1185">Reference proteome</keyword>
<comment type="caution">
    <text evidence="1">The sequence shown here is derived from an EMBL/GenBank/DDBJ whole genome shotgun (WGS) entry which is preliminary data.</text>
</comment>
<dbReference type="OrthoDB" id="4731035at2"/>
<dbReference type="EMBL" id="SDWW01000058">
    <property type="protein sequence ID" value="RYV49672.1"/>
    <property type="molecule type" value="Genomic_DNA"/>
</dbReference>
<name>A0A4Q5MVN2_9MICO</name>
<evidence type="ECO:0000313" key="2">
    <source>
        <dbReference type="Proteomes" id="UP000293764"/>
    </source>
</evidence>
<accession>A0A4Q5MVN2</accession>